<feature type="transmembrane region" description="Helical" evidence="7">
    <location>
        <begin position="374"/>
        <end position="396"/>
    </location>
</feature>
<evidence type="ECO:0000313" key="9">
    <source>
        <dbReference type="Proteomes" id="UP000221024"/>
    </source>
</evidence>
<feature type="transmembrane region" description="Helical" evidence="7">
    <location>
        <begin position="117"/>
        <end position="135"/>
    </location>
</feature>
<feature type="transmembrane region" description="Helical" evidence="7">
    <location>
        <begin position="331"/>
        <end position="353"/>
    </location>
</feature>
<feature type="transmembrane region" description="Helical" evidence="7">
    <location>
        <begin position="402"/>
        <end position="422"/>
    </location>
</feature>
<evidence type="ECO:0000256" key="2">
    <source>
        <dbReference type="ARBA" id="ARBA00022448"/>
    </source>
</evidence>
<dbReference type="InterPro" id="IPR036259">
    <property type="entry name" value="MFS_trans_sf"/>
</dbReference>
<dbReference type="InterPro" id="IPR022324">
    <property type="entry name" value="Bacilysin_exporter_BacE_put"/>
</dbReference>
<keyword evidence="4 7" id="KW-0812">Transmembrane</keyword>
<dbReference type="OrthoDB" id="9775268at2"/>
<evidence type="ECO:0000313" key="8">
    <source>
        <dbReference type="EMBL" id="PEN05473.1"/>
    </source>
</evidence>
<dbReference type="Pfam" id="PF07690">
    <property type="entry name" value="MFS_1"/>
    <property type="match status" value="1"/>
</dbReference>
<dbReference type="GO" id="GO:0005886">
    <property type="term" value="C:plasma membrane"/>
    <property type="evidence" value="ECO:0007669"/>
    <property type="project" value="UniProtKB-SubCell"/>
</dbReference>
<feature type="transmembrane region" description="Helical" evidence="7">
    <location>
        <begin position="268"/>
        <end position="292"/>
    </location>
</feature>
<reference evidence="8 9" key="1">
    <citation type="submission" date="2017-10" db="EMBL/GenBank/DDBJ databases">
        <title>Draft genome of Longimonas halophila.</title>
        <authorList>
            <person name="Goh K.M."/>
            <person name="Shamsir M.S."/>
            <person name="Lim S.W."/>
        </authorList>
    </citation>
    <scope>NUCLEOTIDE SEQUENCE [LARGE SCALE GENOMIC DNA]</scope>
    <source>
        <strain evidence="8 9">KCTC 42399</strain>
    </source>
</reference>
<feature type="transmembrane region" description="Helical" evidence="7">
    <location>
        <begin position="304"/>
        <end position="325"/>
    </location>
</feature>
<accession>A0A2H3NUX6</accession>
<feature type="transmembrane region" description="Helical" evidence="7">
    <location>
        <begin position="31"/>
        <end position="53"/>
    </location>
</feature>
<comment type="caution">
    <text evidence="8">The sequence shown here is derived from an EMBL/GenBank/DDBJ whole genome shotgun (WGS) entry which is preliminary data.</text>
</comment>
<evidence type="ECO:0000256" key="4">
    <source>
        <dbReference type="ARBA" id="ARBA00022692"/>
    </source>
</evidence>
<dbReference type="Gene3D" id="1.20.1250.20">
    <property type="entry name" value="MFS general substrate transporter like domains"/>
    <property type="match status" value="1"/>
</dbReference>
<evidence type="ECO:0000256" key="1">
    <source>
        <dbReference type="ARBA" id="ARBA00004651"/>
    </source>
</evidence>
<sequence>MAYRSHKHDINVEDRAGYLELLRTNVNYRRLWFGSSLSLLGDWFNLIALYTLVSTLTGSPLAIGVIFLAKMLPWALAAPVAGLIVDRYNRRRLMIGADLIRSVIVLGFLLIHEAAHVPLIYVLIAAQVVVGSVYVPAKSASIPNITSPRELLTANALSSATWSTMLAVGAALGGFVVEFAGIEAVFILDCLTYLWSAWFVYRTVIPQNTEDADDPLLRTAARKIWDGWAHLRSHPRVARIATAKATWALAGGGLVYMLTLIGEQVSPGAIAAGIGVLFMARGIGTGIGPIIARGLFTNQSNWPVVLGSAIAVSGVAYFAVGLVPWAPEGLALFTVIALVIMAHASSGGNWVLATVLLQKRTDDAYRGRVFATEWLLVMIAESLSIGIASVILELGWLDLAGAVRVFAGAQVAFGLIWLLVVVPKEWRSDAEEQQANRMATPHEDT</sequence>
<dbReference type="SUPFAM" id="SSF103473">
    <property type="entry name" value="MFS general substrate transporter"/>
    <property type="match status" value="1"/>
</dbReference>
<evidence type="ECO:0000256" key="6">
    <source>
        <dbReference type="ARBA" id="ARBA00023136"/>
    </source>
</evidence>
<proteinExistence type="predicted"/>
<dbReference type="EMBL" id="PDEP01000014">
    <property type="protein sequence ID" value="PEN05473.1"/>
    <property type="molecule type" value="Genomic_DNA"/>
</dbReference>
<dbReference type="RefSeq" id="WP_098063121.1">
    <property type="nucleotide sequence ID" value="NZ_PDEP01000014.1"/>
</dbReference>
<name>A0A2H3NUX6_9BACT</name>
<dbReference type="GO" id="GO:0022857">
    <property type="term" value="F:transmembrane transporter activity"/>
    <property type="evidence" value="ECO:0007669"/>
    <property type="project" value="InterPro"/>
</dbReference>
<evidence type="ECO:0000256" key="3">
    <source>
        <dbReference type="ARBA" id="ARBA00022475"/>
    </source>
</evidence>
<feature type="transmembrane region" description="Helical" evidence="7">
    <location>
        <begin position="59"/>
        <end position="81"/>
    </location>
</feature>
<dbReference type="PRINTS" id="PR01988">
    <property type="entry name" value="EXPORTERBACE"/>
</dbReference>
<keyword evidence="2" id="KW-0813">Transport</keyword>
<dbReference type="AlphaFoldDB" id="A0A2H3NUX6"/>
<organism evidence="8 9">
    <name type="scientific">Longimonas halophila</name>
    <dbReference type="NCBI Taxonomy" id="1469170"/>
    <lineage>
        <taxon>Bacteria</taxon>
        <taxon>Pseudomonadati</taxon>
        <taxon>Rhodothermota</taxon>
        <taxon>Rhodothermia</taxon>
        <taxon>Rhodothermales</taxon>
        <taxon>Salisaetaceae</taxon>
        <taxon>Longimonas</taxon>
    </lineage>
</organism>
<feature type="transmembrane region" description="Helical" evidence="7">
    <location>
        <begin position="241"/>
        <end position="262"/>
    </location>
</feature>
<dbReference type="PANTHER" id="PTHR43266">
    <property type="entry name" value="MACROLIDE-EFFLUX PROTEIN"/>
    <property type="match status" value="1"/>
</dbReference>
<keyword evidence="5 7" id="KW-1133">Transmembrane helix</keyword>
<dbReference type="CDD" id="cd06173">
    <property type="entry name" value="MFS_MefA_like"/>
    <property type="match status" value="1"/>
</dbReference>
<comment type="subcellular location">
    <subcellularLocation>
        <location evidence="1">Cell membrane</location>
        <topology evidence="1">Multi-pass membrane protein</topology>
    </subcellularLocation>
</comment>
<protein>
    <submittedName>
        <fullName evidence="8">MFS transporter</fullName>
    </submittedName>
</protein>
<keyword evidence="9" id="KW-1185">Reference proteome</keyword>
<evidence type="ECO:0000256" key="5">
    <source>
        <dbReference type="ARBA" id="ARBA00022989"/>
    </source>
</evidence>
<evidence type="ECO:0000256" key="7">
    <source>
        <dbReference type="SAM" id="Phobius"/>
    </source>
</evidence>
<dbReference type="Proteomes" id="UP000221024">
    <property type="component" value="Unassembled WGS sequence"/>
</dbReference>
<keyword evidence="3" id="KW-1003">Cell membrane</keyword>
<dbReference type="PANTHER" id="PTHR43266:SF2">
    <property type="entry name" value="MAJOR FACILITATOR SUPERFAMILY (MFS) PROFILE DOMAIN-CONTAINING PROTEIN"/>
    <property type="match status" value="1"/>
</dbReference>
<dbReference type="InterPro" id="IPR011701">
    <property type="entry name" value="MFS"/>
</dbReference>
<gene>
    <name evidence="8" type="ORF">CRI93_13000</name>
</gene>
<keyword evidence="6 7" id="KW-0472">Membrane</keyword>